<keyword evidence="2" id="KW-1185">Reference proteome</keyword>
<comment type="caution">
    <text evidence="1">The sequence shown here is derived from an EMBL/GenBank/DDBJ whole genome shotgun (WGS) entry which is preliminary data.</text>
</comment>
<proteinExistence type="predicted"/>
<reference evidence="2" key="1">
    <citation type="journal article" date="2019" name="Int. J. Syst. Evol. Microbiol.">
        <title>The Global Catalogue of Microorganisms (GCM) 10K type strain sequencing project: providing services to taxonomists for standard genome sequencing and annotation.</title>
        <authorList>
            <consortium name="The Broad Institute Genomics Platform"/>
            <consortium name="The Broad Institute Genome Sequencing Center for Infectious Disease"/>
            <person name="Wu L."/>
            <person name="Ma J."/>
        </authorList>
    </citation>
    <scope>NUCLEOTIDE SEQUENCE [LARGE SCALE GENOMIC DNA]</scope>
    <source>
        <strain evidence="2">KCTC 52344</strain>
    </source>
</reference>
<dbReference type="RefSeq" id="WP_340235635.1">
    <property type="nucleotide sequence ID" value="NZ_JBBEWC010000004.1"/>
</dbReference>
<organism evidence="1 2">
    <name type="scientific">Emticicia soli</name>
    <dbReference type="NCBI Taxonomy" id="2027878"/>
    <lineage>
        <taxon>Bacteria</taxon>
        <taxon>Pseudomonadati</taxon>
        <taxon>Bacteroidota</taxon>
        <taxon>Cytophagia</taxon>
        <taxon>Cytophagales</taxon>
        <taxon>Leadbetterellaceae</taxon>
        <taxon>Emticicia</taxon>
    </lineage>
</organism>
<evidence type="ECO:0000313" key="2">
    <source>
        <dbReference type="Proteomes" id="UP001597510"/>
    </source>
</evidence>
<evidence type="ECO:0000313" key="1">
    <source>
        <dbReference type="EMBL" id="MFD2520223.1"/>
    </source>
</evidence>
<name>A0ABW5J392_9BACT</name>
<gene>
    <name evidence="1" type="ORF">ACFSR2_04960</name>
</gene>
<protein>
    <submittedName>
        <fullName evidence="1">Uncharacterized protein</fullName>
    </submittedName>
</protein>
<sequence>MLEIKEKQFLNLKKILFHQLNDEIVTYFLRDFRNYPLFESIQEFSLWLKNRLEYAFEWELLDANCICDFIRYSIEFEEIQSLSLNENIKEIMTYPGRTDEKKIQALFLYLTKTHN</sequence>
<dbReference type="Proteomes" id="UP001597510">
    <property type="component" value="Unassembled WGS sequence"/>
</dbReference>
<accession>A0ABW5J392</accession>
<dbReference type="EMBL" id="JBHULC010000004">
    <property type="protein sequence ID" value="MFD2520223.1"/>
    <property type="molecule type" value="Genomic_DNA"/>
</dbReference>